<reference evidence="2 3" key="1">
    <citation type="submission" date="2019-07" db="EMBL/GenBank/DDBJ databases">
        <title>Diversity of Bacteria from Kongsfjorden, Arctic.</title>
        <authorList>
            <person name="Yu Y."/>
        </authorList>
    </citation>
    <scope>NUCLEOTIDE SEQUENCE [LARGE SCALE GENOMIC DNA]</scope>
    <source>
        <strain evidence="2 3">SM1927</strain>
    </source>
</reference>
<organism evidence="2 3">
    <name type="scientific">Pseudoalteromonas neustonica</name>
    <dbReference type="NCBI Taxonomy" id="1840331"/>
    <lineage>
        <taxon>Bacteria</taxon>
        <taxon>Pseudomonadati</taxon>
        <taxon>Pseudomonadota</taxon>
        <taxon>Gammaproteobacteria</taxon>
        <taxon>Alteromonadales</taxon>
        <taxon>Pseudoalteromonadaceae</taxon>
        <taxon>Pseudoalteromonas</taxon>
    </lineage>
</organism>
<dbReference type="PROSITE" id="PS51257">
    <property type="entry name" value="PROKAR_LIPOPROTEIN"/>
    <property type="match status" value="1"/>
</dbReference>
<evidence type="ECO:0000313" key="2">
    <source>
        <dbReference type="EMBL" id="TVU83853.1"/>
    </source>
</evidence>
<feature type="chain" id="PRO_5045817606" description="Big-1 domain-containing protein" evidence="1">
    <location>
        <begin position="19"/>
        <end position="530"/>
    </location>
</feature>
<protein>
    <recommendedName>
        <fullName evidence="4">Big-1 domain-containing protein</fullName>
    </recommendedName>
</protein>
<accession>A0ABY3FEH3</accession>
<dbReference type="EMBL" id="VNFF01000007">
    <property type="protein sequence ID" value="TVU83853.1"/>
    <property type="molecule type" value="Genomic_DNA"/>
</dbReference>
<name>A0ABY3FEH3_9GAMM</name>
<evidence type="ECO:0000256" key="1">
    <source>
        <dbReference type="SAM" id="SignalP"/>
    </source>
</evidence>
<evidence type="ECO:0008006" key="4">
    <source>
        <dbReference type="Google" id="ProtNLM"/>
    </source>
</evidence>
<dbReference type="RefSeq" id="WP_145236677.1">
    <property type="nucleotide sequence ID" value="NZ_VNFF01000007.1"/>
</dbReference>
<keyword evidence="1" id="KW-0732">Signal</keyword>
<comment type="caution">
    <text evidence="2">The sequence shown here is derived from an EMBL/GenBank/DDBJ whole genome shotgun (WGS) entry which is preliminary data.</text>
</comment>
<proteinExistence type="predicted"/>
<keyword evidence="3" id="KW-1185">Reference proteome</keyword>
<feature type="signal peptide" evidence="1">
    <location>
        <begin position="1"/>
        <end position="18"/>
    </location>
</feature>
<dbReference type="Proteomes" id="UP000317938">
    <property type="component" value="Unassembled WGS sequence"/>
</dbReference>
<evidence type="ECO:0000313" key="3">
    <source>
        <dbReference type="Proteomes" id="UP000317938"/>
    </source>
</evidence>
<gene>
    <name evidence="2" type="ORF">FQP85_08755</name>
</gene>
<sequence length="530" mass="53687">MFTNKKSLLALSVASAFALTGCFSDDDGNDYTPPGPGPDPVVVVPPQTPAELNFIVNVAVVNGDSDAIADATVRFVENGAPSTNIVDVDGNVVQTATTTEDGGFIVTVKSGSELSSVTAVVSAAGFITKSFNVDLSNEDELSVLPAQFQLTSTDTAGLASVATASTDISGSTTTAEVKADAAVSGASLATATLPSGITLQNAAGEAVTGDSISLSVVGTDPTSSTKSSVIPEGLNVGNTSANVLVPVSVADVNLLVGDTKVKKFAGDTLKVTLAAPTDLAAGETLTVKSFDDETGLWSADDFAVTQGTGTVSFETNHLTWFAVNRNANTCTDGFSVNVTSGTIPAGGLYLSALSSDGSVASFIRGGATSKTVVSAATTLRYGIYDGATARVRLFDREGGTWFDSQTEVGVCGSVDLTPVAPFTLVNKELTLTGACSNDADVAVNVTNSTVSFKRAGKAARAAIKDANGNFQLTNLREGENYDVTVNFRGLPVEGANTFTIEGANADALTQAFQFTCPTSTGGTGGTGGNG</sequence>